<reference evidence="2" key="1">
    <citation type="submission" date="2019-06" db="EMBL/GenBank/DDBJ databases">
        <title>The complete genome of Emcibacter congregatus ZYLT.</title>
        <authorList>
            <person name="Zhao Z."/>
        </authorList>
    </citation>
    <scope>NUCLEOTIDE SEQUENCE [LARGE SCALE GENOMIC DNA]</scope>
    <source>
        <strain evidence="2">MCCC 1A06723</strain>
    </source>
</reference>
<evidence type="ECO:0000313" key="2">
    <source>
        <dbReference type="Proteomes" id="UP000319148"/>
    </source>
</evidence>
<proteinExistence type="predicted"/>
<evidence type="ECO:0000313" key="1">
    <source>
        <dbReference type="EMBL" id="TPD64005.1"/>
    </source>
</evidence>
<dbReference type="RefSeq" id="WP_139937765.1">
    <property type="nucleotide sequence ID" value="NZ_JBHSYP010000003.1"/>
</dbReference>
<dbReference type="EMBL" id="VFIY01000001">
    <property type="protein sequence ID" value="TPD64005.1"/>
    <property type="molecule type" value="Genomic_DNA"/>
</dbReference>
<dbReference type="OrthoDB" id="7605169at2"/>
<organism evidence="1 2">
    <name type="scientific">Emcibacter nanhaiensis</name>
    <dbReference type="NCBI Taxonomy" id="1505037"/>
    <lineage>
        <taxon>Bacteria</taxon>
        <taxon>Pseudomonadati</taxon>
        <taxon>Pseudomonadota</taxon>
        <taxon>Alphaproteobacteria</taxon>
        <taxon>Emcibacterales</taxon>
        <taxon>Emcibacteraceae</taxon>
        <taxon>Emcibacter</taxon>
    </lineage>
</organism>
<sequence>MKKKKIAWHLWMEKRSARLNKRRIKSKEKLRTKRITGGYSSEPSKRVEGKTCYFKLPHSMDLNQHYRPTMEFLNEFMDEYLDHNRKIHLDFSNLCEISPAAALVLVSELDRWSILRNFRPKVARMKHWDSRIRNRLSQMGFFKILDVVNPPKSRDNVDDDNIIYIPFWSNKFVVGTLIKEMREALEELTGPLPDLGLYTALIEAMANSVQHAYPQELIDSRRHLYRRWWMSGSYDRSISKLTVTFFDQGVGIPNTIENKYPIETILSFLDKVGIHDNDASRIRAAMELGRSQTGQTHRGKGLPQMRWIIDNNKDKMGKIRVVSNKGEYIYRYDGQEQTQSHARSINGTLIQWTFTLGRNAENDEQYQIDFHQE</sequence>
<accession>A0A501PUW8</accession>
<comment type="caution">
    <text evidence="1">The sequence shown here is derived from an EMBL/GenBank/DDBJ whole genome shotgun (WGS) entry which is preliminary data.</text>
</comment>
<protein>
    <recommendedName>
        <fullName evidence="3">ATP-binding protein</fullName>
    </recommendedName>
</protein>
<name>A0A501PUW8_9PROT</name>
<dbReference type="Proteomes" id="UP000319148">
    <property type="component" value="Unassembled WGS sequence"/>
</dbReference>
<gene>
    <name evidence="1" type="ORF">FIV46_00065</name>
</gene>
<evidence type="ECO:0008006" key="3">
    <source>
        <dbReference type="Google" id="ProtNLM"/>
    </source>
</evidence>
<dbReference type="AlphaFoldDB" id="A0A501PUW8"/>
<keyword evidence="2" id="KW-1185">Reference proteome</keyword>